<feature type="region of interest" description="Disordered" evidence="1">
    <location>
        <begin position="186"/>
        <end position="207"/>
    </location>
</feature>
<dbReference type="OrthoDB" id="7348506at2"/>
<name>A0A1A8TLT7_9GAMM</name>
<organism evidence="4 5">
    <name type="scientific">Marinomonas aquimarina</name>
    <dbReference type="NCBI Taxonomy" id="295068"/>
    <lineage>
        <taxon>Bacteria</taxon>
        <taxon>Pseudomonadati</taxon>
        <taxon>Pseudomonadota</taxon>
        <taxon>Gammaproteobacteria</taxon>
        <taxon>Oceanospirillales</taxon>
        <taxon>Oceanospirillaceae</taxon>
        <taxon>Marinomonas</taxon>
    </lineage>
</organism>
<evidence type="ECO:0000313" key="4">
    <source>
        <dbReference type="EMBL" id="SBS34035.1"/>
    </source>
</evidence>
<evidence type="ECO:0000259" key="3">
    <source>
        <dbReference type="Pfam" id="PF02169"/>
    </source>
</evidence>
<proteinExistence type="predicted"/>
<dbReference type="Proteomes" id="UP000092627">
    <property type="component" value="Unassembled WGS sequence"/>
</dbReference>
<evidence type="ECO:0000256" key="1">
    <source>
        <dbReference type="SAM" id="MobiDB-lite"/>
    </source>
</evidence>
<accession>A0A1A8TLT7</accession>
<sequence length="207" mass="22345">MSLKGRLLALACFSTVLTGCVVTQPTSPVCNSTSPCVNGMSSQTSSNNLGMNNATQSYEIIEAQPRDPIIVNATGYSAPVTNKALSKAQARLMSLRGSKLDAYRNLSERVYGISLDGSSSLSNMMAQHDDLRTYVNAYLVGAKVISQRELEDGTFETVVELALQENFRQCAGSPEAIRSNPNCQLIKRSSSTTSTPKKQPSTFYSVQ</sequence>
<gene>
    <name evidence="4" type="ORF">MAQ5080_02756</name>
</gene>
<dbReference type="EMBL" id="FLOC01000017">
    <property type="protein sequence ID" value="SBS34035.1"/>
    <property type="molecule type" value="Genomic_DNA"/>
</dbReference>
<dbReference type="Pfam" id="PF02169">
    <property type="entry name" value="LPP20"/>
    <property type="match status" value="1"/>
</dbReference>
<dbReference type="PROSITE" id="PS51257">
    <property type="entry name" value="PROKAR_LIPOPROTEIN"/>
    <property type="match status" value="1"/>
</dbReference>
<protein>
    <recommendedName>
        <fullName evidence="3">Lipoprotein LPP20-like domain-containing protein</fullName>
    </recommendedName>
</protein>
<keyword evidence="2" id="KW-0732">Signal</keyword>
<feature type="domain" description="Lipoprotein LPP20-like" evidence="3">
    <location>
        <begin position="93"/>
        <end position="161"/>
    </location>
</feature>
<dbReference type="InterPro" id="IPR024952">
    <property type="entry name" value="LPP20-like_dom"/>
</dbReference>
<feature type="chain" id="PRO_5008379130" description="Lipoprotein LPP20-like domain-containing protein" evidence="2">
    <location>
        <begin position="24"/>
        <end position="207"/>
    </location>
</feature>
<feature type="compositionally biased region" description="Low complexity" evidence="1">
    <location>
        <begin position="189"/>
        <end position="207"/>
    </location>
</feature>
<feature type="signal peptide" evidence="2">
    <location>
        <begin position="1"/>
        <end position="23"/>
    </location>
</feature>
<dbReference type="STRING" id="295068.MAQ5080_02756"/>
<evidence type="ECO:0000313" key="5">
    <source>
        <dbReference type="Proteomes" id="UP000092627"/>
    </source>
</evidence>
<evidence type="ECO:0000256" key="2">
    <source>
        <dbReference type="SAM" id="SignalP"/>
    </source>
</evidence>
<reference evidence="4 5" key="1">
    <citation type="submission" date="2016-06" db="EMBL/GenBank/DDBJ databases">
        <authorList>
            <person name="Kjaerup R.B."/>
            <person name="Dalgaard T.S."/>
            <person name="Juul-Madsen H.R."/>
        </authorList>
    </citation>
    <scope>NUCLEOTIDE SEQUENCE [LARGE SCALE GENOMIC DNA]</scope>
    <source>
        <strain evidence="4 5">CECT 5080</strain>
    </source>
</reference>
<dbReference type="AlphaFoldDB" id="A0A1A8TLT7"/>
<keyword evidence="5" id="KW-1185">Reference proteome</keyword>